<evidence type="ECO:0000313" key="2">
    <source>
        <dbReference type="EMBL" id="KAF6818626.1"/>
    </source>
</evidence>
<evidence type="ECO:0000313" key="3">
    <source>
        <dbReference type="Proteomes" id="UP000652219"/>
    </source>
</evidence>
<dbReference type="Proteomes" id="UP000652219">
    <property type="component" value="Unassembled WGS sequence"/>
</dbReference>
<accession>A0A8H6N3Z2</accession>
<sequence length="677" mass="76266">MAEEDPHDLHLFGDRSSSVESEFTDRMDEDEDSSDFLEDPGSPVLREFTYQMIEDSSDLSSDPGSPDPNQPELPPYEGDGFGSHAEFEFTYEMAQDDDSSDLFGDTGPPYDQPELPPYEPDGFGSPTPGIVVAHGRARTSNARYDPDYPRPSIEAYDLTFEPGDHDDDDSMRSLFSGPSEPQSSSTAKPDENQGGVAAEQKTKTAVKPAEGQKNVVSEKQVETAAKPGNGQNITRRKRKNPPPPPYKNPNDLWVTFKSSQMFRPRAPKPESKKVPLPKGQPHTSWHALPPYTGACGLCDIRALFTAIHQRCDNCEAVICRSCVREGLMWKFPNHPNIDVSQFDWGKMKRSSRRTFAEKQEREAQERERERQERERAERIARGQRYTPEYQQRPFVFERPSPITLERSSPIAVERPSSIPIERPSSFTIAPGLANSRPVRTSSINTYERMRGTANTQRGAPASAARQQPDASSGGGAQQLGNNSQHNNSSSGNGNKHENIQPASSSSSHGGGFAPPQYTYQPFKTDYHIVIENVVGGNRLEPAELHMVRFNLVLATLAKHVQGLHNKDLEDATWARRNKQRLPEVATIETHLYNVVATFWHKHPAAHAARSINEVDAIRLLRAHVDIAVRKLELFDDTLILRWVDYTEKQVQDRYKDHIPFMMRIIRDQMKTSRQRMI</sequence>
<feature type="compositionally biased region" description="Low complexity" evidence="1">
    <location>
        <begin position="478"/>
        <end position="493"/>
    </location>
</feature>
<reference evidence="2 3" key="1">
    <citation type="journal article" date="2020" name="Phytopathology">
        <title>Genome Sequence Resources of Colletotrichum truncatum, C. plurivorum, C. musicola, and C. sojae: Four Species Pathogenic to Soybean (Glycine max).</title>
        <authorList>
            <person name="Rogerio F."/>
            <person name="Boufleur T.R."/>
            <person name="Ciampi-Guillardi M."/>
            <person name="Sukno S.A."/>
            <person name="Thon M.R."/>
            <person name="Massola Junior N.S."/>
            <person name="Baroncelli R."/>
        </authorList>
    </citation>
    <scope>NUCLEOTIDE SEQUENCE [LARGE SCALE GENOMIC DNA]</scope>
    <source>
        <strain evidence="2 3">LFN0009</strain>
    </source>
</reference>
<feature type="region of interest" description="Disordered" evidence="1">
    <location>
        <begin position="353"/>
        <end position="376"/>
    </location>
</feature>
<dbReference type="AlphaFoldDB" id="A0A8H6N3Z2"/>
<protein>
    <submittedName>
        <fullName evidence="2">Uncharacterized protein</fullName>
    </submittedName>
</protein>
<proteinExistence type="predicted"/>
<feature type="region of interest" description="Disordered" evidence="1">
    <location>
        <begin position="406"/>
        <end position="516"/>
    </location>
</feature>
<feature type="region of interest" description="Disordered" evidence="1">
    <location>
        <begin position="262"/>
        <end position="281"/>
    </location>
</feature>
<organism evidence="2 3">
    <name type="scientific">Colletotrichum sojae</name>
    <dbReference type="NCBI Taxonomy" id="2175907"/>
    <lineage>
        <taxon>Eukaryota</taxon>
        <taxon>Fungi</taxon>
        <taxon>Dikarya</taxon>
        <taxon>Ascomycota</taxon>
        <taxon>Pezizomycotina</taxon>
        <taxon>Sordariomycetes</taxon>
        <taxon>Hypocreomycetidae</taxon>
        <taxon>Glomerellales</taxon>
        <taxon>Glomerellaceae</taxon>
        <taxon>Colletotrichum</taxon>
        <taxon>Colletotrichum orchidearum species complex</taxon>
    </lineage>
</organism>
<keyword evidence="3" id="KW-1185">Reference proteome</keyword>
<evidence type="ECO:0000256" key="1">
    <source>
        <dbReference type="SAM" id="MobiDB-lite"/>
    </source>
</evidence>
<gene>
    <name evidence="2" type="ORF">CSOJ01_01791</name>
</gene>
<comment type="caution">
    <text evidence="2">The sequence shown here is derived from an EMBL/GenBank/DDBJ whole genome shotgun (WGS) entry which is preliminary data.</text>
</comment>
<feature type="compositionally biased region" description="Basic and acidic residues" evidence="1">
    <location>
        <begin position="354"/>
        <end position="376"/>
    </location>
</feature>
<feature type="compositionally biased region" description="Acidic residues" evidence="1">
    <location>
        <begin position="27"/>
        <end position="38"/>
    </location>
</feature>
<feature type="compositionally biased region" description="Low complexity" evidence="1">
    <location>
        <begin position="413"/>
        <end position="425"/>
    </location>
</feature>
<name>A0A8H6N3Z2_9PEZI</name>
<feature type="region of interest" description="Disordered" evidence="1">
    <location>
        <begin position="1"/>
        <end position="252"/>
    </location>
</feature>
<feature type="compositionally biased region" description="Pro residues" evidence="1">
    <location>
        <begin position="65"/>
        <end position="74"/>
    </location>
</feature>
<feature type="compositionally biased region" description="Pro residues" evidence="1">
    <location>
        <begin position="110"/>
        <end position="119"/>
    </location>
</feature>
<dbReference type="EMBL" id="WIGN01000014">
    <property type="protein sequence ID" value="KAF6818626.1"/>
    <property type="molecule type" value="Genomic_DNA"/>
</dbReference>